<evidence type="ECO:0000313" key="3">
    <source>
        <dbReference type="EMBL" id="CRK84117.1"/>
    </source>
</evidence>
<dbReference type="STRING" id="1499688.BN000_04118"/>
<dbReference type="EMBL" id="CVRB01000004">
    <property type="protein sequence ID" value="CRK84117.1"/>
    <property type="molecule type" value="Genomic_DNA"/>
</dbReference>
<evidence type="ECO:0000256" key="1">
    <source>
        <dbReference type="ARBA" id="ARBA00004241"/>
    </source>
</evidence>
<gene>
    <name evidence="3" type="primary">comGD</name>
    <name evidence="3" type="ORF">BN000_04118</name>
</gene>
<dbReference type="Proteomes" id="UP000199087">
    <property type="component" value="Unassembled WGS sequence"/>
</dbReference>
<organism evidence="3 4">
    <name type="scientific">Neobacillus massiliamazoniensis</name>
    <dbReference type="NCBI Taxonomy" id="1499688"/>
    <lineage>
        <taxon>Bacteria</taxon>
        <taxon>Bacillati</taxon>
        <taxon>Bacillota</taxon>
        <taxon>Bacilli</taxon>
        <taxon>Bacillales</taxon>
        <taxon>Bacillaceae</taxon>
        <taxon>Neobacillus</taxon>
    </lineage>
</organism>
<accession>A0A0U1P1K8</accession>
<dbReference type="Pfam" id="PF07963">
    <property type="entry name" value="N_methyl"/>
    <property type="match status" value="1"/>
</dbReference>
<keyword evidence="2" id="KW-0178">Competence</keyword>
<dbReference type="PIRSF" id="PIRSF021292">
    <property type="entry name" value="Competence_ComGD"/>
    <property type="match status" value="1"/>
</dbReference>
<dbReference type="InterPro" id="IPR012902">
    <property type="entry name" value="N_methyl_site"/>
</dbReference>
<dbReference type="RefSeq" id="WP_245640494.1">
    <property type="nucleotide sequence ID" value="NZ_CVRB01000004.1"/>
</dbReference>
<evidence type="ECO:0000256" key="2">
    <source>
        <dbReference type="ARBA" id="ARBA00023287"/>
    </source>
</evidence>
<dbReference type="GO" id="GO:0009986">
    <property type="term" value="C:cell surface"/>
    <property type="evidence" value="ECO:0007669"/>
    <property type="project" value="UniProtKB-SubCell"/>
</dbReference>
<comment type="subcellular location">
    <subcellularLocation>
        <location evidence="1">Cell surface</location>
    </subcellularLocation>
</comment>
<keyword evidence="4" id="KW-1185">Reference proteome</keyword>
<dbReference type="PROSITE" id="PS00409">
    <property type="entry name" value="PROKAR_NTER_METHYL"/>
    <property type="match status" value="1"/>
</dbReference>
<reference evidence="4" key="1">
    <citation type="submission" date="2015-05" db="EMBL/GenBank/DDBJ databases">
        <authorList>
            <person name="Urmite Genomes"/>
        </authorList>
    </citation>
    <scope>NUCLEOTIDE SEQUENCE [LARGE SCALE GENOMIC DNA]</scope>
    <source>
        <strain evidence="4">LF1</strain>
    </source>
</reference>
<dbReference type="AlphaFoldDB" id="A0A0U1P1K8"/>
<dbReference type="NCBIfam" id="NF040982">
    <property type="entry name" value="ComGD"/>
    <property type="match status" value="1"/>
</dbReference>
<evidence type="ECO:0000313" key="4">
    <source>
        <dbReference type="Proteomes" id="UP000199087"/>
    </source>
</evidence>
<sequence length="148" mass="17123">MMKKKQHGFTLIESLLVLSIFMIITSVTAFSLKPHSFIVDDNGFLTKLQADLLYAQQYAISHQCEVSVMFSEEQFTYSIYSRYDLLPLVERKYSPNINVYGGSLPLYFKFLTDGNVSKFGSFYIKTSAKNYRVTFLIGKGRFYIIEEK</sequence>
<protein>
    <submittedName>
        <fullName evidence="3">ComG operon protein</fullName>
    </submittedName>
</protein>
<proteinExistence type="predicted"/>
<dbReference type="GO" id="GO:0030420">
    <property type="term" value="P:establishment of competence for transformation"/>
    <property type="evidence" value="ECO:0007669"/>
    <property type="project" value="UniProtKB-KW"/>
</dbReference>
<dbReference type="NCBIfam" id="TIGR02532">
    <property type="entry name" value="IV_pilin_GFxxxE"/>
    <property type="match status" value="1"/>
</dbReference>
<dbReference type="InterPro" id="IPR016785">
    <property type="entry name" value="ComGD"/>
</dbReference>
<name>A0A0U1P1K8_9BACI</name>